<dbReference type="InterPro" id="IPR052144">
    <property type="entry name" value="piRNA_biogenesis_EXD1"/>
</dbReference>
<evidence type="ECO:0000313" key="1">
    <source>
        <dbReference type="EMBL" id="VCW98622.1"/>
    </source>
</evidence>
<dbReference type="PANTHER" id="PTHR46628:SF1">
    <property type="entry name" value="PIRNA BIOGENESIS PROTEIN EXD1"/>
    <property type="match status" value="1"/>
</dbReference>
<protein>
    <submittedName>
        <fullName evidence="1">Uncharacterized protein</fullName>
    </submittedName>
</protein>
<sequence length="103" mass="11465">MFFGHEILNVELLDEVEQGAMREKTSSVSLNTERTRMDKGEDLNICESLSPASEPPTTSLLSDLKFSPSEEEEVTFTVIDQFQQKFGAAMLHIKKQSVLSVAA</sequence>
<dbReference type="EMBL" id="CYRY02026123">
    <property type="protein sequence ID" value="VCW98622.1"/>
    <property type="molecule type" value="Genomic_DNA"/>
</dbReference>
<keyword evidence="2" id="KW-1185">Reference proteome</keyword>
<comment type="caution">
    <text evidence="1">The sequence shown here is derived from an EMBL/GenBank/DDBJ whole genome shotgun (WGS) entry which is preliminary data.</text>
</comment>
<dbReference type="AlphaFoldDB" id="A0A9X9Q2V1"/>
<evidence type="ECO:0000313" key="2">
    <source>
        <dbReference type="Proteomes" id="UP000269945"/>
    </source>
</evidence>
<dbReference type="GO" id="GO:1990923">
    <property type="term" value="C:PET complex"/>
    <property type="evidence" value="ECO:0007669"/>
    <property type="project" value="TreeGrafter"/>
</dbReference>
<proteinExistence type="predicted"/>
<organism evidence="1 2">
    <name type="scientific">Gulo gulo</name>
    <name type="common">Wolverine</name>
    <name type="synonym">Gluton</name>
    <dbReference type="NCBI Taxonomy" id="48420"/>
    <lineage>
        <taxon>Eukaryota</taxon>
        <taxon>Metazoa</taxon>
        <taxon>Chordata</taxon>
        <taxon>Craniata</taxon>
        <taxon>Vertebrata</taxon>
        <taxon>Euteleostomi</taxon>
        <taxon>Mammalia</taxon>
        <taxon>Eutheria</taxon>
        <taxon>Laurasiatheria</taxon>
        <taxon>Carnivora</taxon>
        <taxon>Caniformia</taxon>
        <taxon>Musteloidea</taxon>
        <taxon>Mustelidae</taxon>
        <taxon>Guloninae</taxon>
        <taxon>Gulo</taxon>
    </lineage>
</organism>
<dbReference type="PANTHER" id="PTHR46628">
    <property type="entry name" value="PIRNA BIOGENESIS PROTEIN EXD1"/>
    <property type="match status" value="1"/>
</dbReference>
<name>A0A9X9Q2V1_GULGU</name>
<dbReference type="Proteomes" id="UP000269945">
    <property type="component" value="Unassembled WGS sequence"/>
</dbReference>
<feature type="non-terminal residue" evidence="1">
    <location>
        <position position="103"/>
    </location>
</feature>
<accession>A0A9X9Q2V1</accession>
<reference evidence="1 2" key="1">
    <citation type="submission" date="2018-10" db="EMBL/GenBank/DDBJ databases">
        <authorList>
            <person name="Ekblom R."/>
            <person name="Jareborg N."/>
        </authorList>
    </citation>
    <scope>NUCLEOTIDE SEQUENCE [LARGE SCALE GENOMIC DNA]</scope>
    <source>
        <tissue evidence="1">Muscle</tissue>
    </source>
</reference>
<dbReference type="GO" id="GO:0034587">
    <property type="term" value="P:piRNA processing"/>
    <property type="evidence" value="ECO:0007669"/>
    <property type="project" value="TreeGrafter"/>
</dbReference>
<gene>
    <name evidence="1" type="ORF">BN2614_LOCUS2</name>
</gene>